<evidence type="ECO:0000313" key="3">
    <source>
        <dbReference type="Proteomes" id="UP000192932"/>
    </source>
</evidence>
<dbReference type="Proteomes" id="UP000192932">
    <property type="component" value="Plasmid unnamed3"/>
</dbReference>
<keyword evidence="2" id="KW-0614">Plasmid</keyword>
<reference evidence="2 3" key="1">
    <citation type="submission" date="2017-04" db="EMBL/GenBank/DDBJ databases">
        <title>The Characteristic of a Fine Plant Growth-Promoting Rhizobacteria Bacillus mycoides Gnyt1 and its Whole Genome Sequencing Analysis.</title>
        <authorList>
            <person name="Li J.H."/>
            <person name="Yao T."/>
        </authorList>
    </citation>
    <scope>NUCLEOTIDE SEQUENCE [LARGE SCALE GENOMIC DNA]</scope>
    <source>
        <strain evidence="2 3">Gnyt1</strain>
        <plasmid evidence="3">Plasmid unnamed3</plasmid>
    </source>
</reference>
<organism evidence="2 3">
    <name type="scientific">Bacillus mycoides</name>
    <dbReference type="NCBI Taxonomy" id="1405"/>
    <lineage>
        <taxon>Bacteria</taxon>
        <taxon>Bacillati</taxon>
        <taxon>Bacillota</taxon>
        <taxon>Bacilli</taxon>
        <taxon>Bacillales</taxon>
        <taxon>Bacillaceae</taxon>
        <taxon>Bacillus</taxon>
        <taxon>Bacillus cereus group</taxon>
    </lineage>
</organism>
<proteinExistence type="predicted"/>
<dbReference type="RefSeq" id="WP_085313452.1">
    <property type="nucleotide sequence ID" value="NZ_CP020746.1"/>
</dbReference>
<evidence type="ECO:0000313" key="2">
    <source>
        <dbReference type="EMBL" id="ARJ25732.1"/>
    </source>
</evidence>
<gene>
    <name evidence="2" type="ORF">B7492_32345</name>
</gene>
<protein>
    <submittedName>
        <fullName evidence="2">Uncharacterized protein</fullName>
    </submittedName>
</protein>
<dbReference type="AlphaFoldDB" id="A0A1W6AIT0"/>
<accession>A0A1W6AIT0</accession>
<sequence length="59" mass="6666">MSKKDENESLIFGLSNEGKSSAASDQKIIKCLEIQRKQGHFVHQVYVDPTTGDKENEEK</sequence>
<dbReference type="EMBL" id="CP020746">
    <property type="protein sequence ID" value="ARJ25732.1"/>
    <property type="molecule type" value="Genomic_DNA"/>
</dbReference>
<feature type="region of interest" description="Disordered" evidence="1">
    <location>
        <begin position="1"/>
        <end position="23"/>
    </location>
</feature>
<name>A0A1W6AIT0_BACMY</name>
<geneLocation type="plasmid" evidence="2 3">
    <name>unnamed3</name>
</geneLocation>
<evidence type="ECO:0000256" key="1">
    <source>
        <dbReference type="SAM" id="MobiDB-lite"/>
    </source>
</evidence>